<reference evidence="2" key="1">
    <citation type="submission" date="2025-08" db="UniProtKB">
        <authorList>
            <consortium name="RefSeq"/>
        </authorList>
    </citation>
    <scope>IDENTIFICATION</scope>
</reference>
<evidence type="ECO:0000313" key="1">
    <source>
        <dbReference type="Proteomes" id="UP000835206"/>
    </source>
</evidence>
<accession>A0A9C6SHX6</accession>
<dbReference type="Proteomes" id="UP000835206">
    <property type="component" value="Chromosome 6"/>
</dbReference>
<keyword evidence="1" id="KW-1185">Reference proteome</keyword>
<gene>
    <name evidence="2" type="primary">LOC100652264</name>
</gene>
<evidence type="ECO:0000313" key="2">
    <source>
        <dbReference type="RefSeq" id="XP_048262522.1"/>
    </source>
</evidence>
<dbReference type="GeneID" id="100652264"/>
<organism evidence="1 2">
    <name type="scientific">Bombus terrestris</name>
    <name type="common">Buff-tailed bumblebee</name>
    <name type="synonym">Apis terrestris</name>
    <dbReference type="NCBI Taxonomy" id="30195"/>
    <lineage>
        <taxon>Eukaryota</taxon>
        <taxon>Metazoa</taxon>
        <taxon>Ecdysozoa</taxon>
        <taxon>Arthropoda</taxon>
        <taxon>Hexapoda</taxon>
        <taxon>Insecta</taxon>
        <taxon>Pterygota</taxon>
        <taxon>Neoptera</taxon>
        <taxon>Endopterygota</taxon>
        <taxon>Hymenoptera</taxon>
        <taxon>Apocrita</taxon>
        <taxon>Aculeata</taxon>
        <taxon>Apoidea</taxon>
        <taxon>Anthophila</taxon>
        <taxon>Apidae</taxon>
        <taxon>Bombus</taxon>
        <taxon>Bombus</taxon>
    </lineage>
</organism>
<protein>
    <submittedName>
        <fullName evidence="2">Uncharacterized protein LOC100652264</fullName>
    </submittedName>
</protein>
<dbReference type="RefSeq" id="XP_048262522.1">
    <property type="nucleotide sequence ID" value="XM_048406565.1"/>
</dbReference>
<dbReference type="KEGG" id="bter:100652264"/>
<sequence>MLHHVPRYTCGVFIRQHSIMSKSKRYNKIFNKIVNINEDCSENTSGENQYELGQCKVDSESSEYIGSRKIGYWDSEEEHFLNVCHNMKRRPLLFTIKQTEELTGENKDNIYQRTDASFLSHSMSEVISKNITITLTLGLRDSSI</sequence>
<name>A0A9C6SHX6_BOMTE</name>
<dbReference type="OrthoDB" id="7472549at2759"/>
<proteinExistence type="predicted"/>
<dbReference type="AlphaFoldDB" id="A0A9C6SHX6"/>